<protein>
    <submittedName>
        <fullName evidence="2">Uncharacterized protein</fullName>
    </submittedName>
</protein>
<evidence type="ECO:0000313" key="3">
    <source>
        <dbReference type="Proteomes" id="UP000658382"/>
    </source>
</evidence>
<evidence type="ECO:0000256" key="1">
    <source>
        <dbReference type="SAM" id="MobiDB-lite"/>
    </source>
</evidence>
<keyword evidence="3" id="KW-1185">Reference proteome</keyword>
<dbReference type="RefSeq" id="WP_188633101.1">
    <property type="nucleotide sequence ID" value="NZ_BMNQ01000030.1"/>
</dbReference>
<reference evidence="2" key="1">
    <citation type="journal article" date="2014" name="Int. J. Syst. Evol. Microbiol.">
        <title>Complete genome sequence of Corynebacterium casei LMG S-19264T (=DSM 44701T), isolated from a smear-ripened cheese.</title>
        <authorList>
            <consortium name="US DOE Joint Genome Institute (JGI-PGF)"/>
            <person name="Walter F."/>
            <person name="Albersmeier A."/>
            <person name="Kalinowski J."/>
            <person name="Ruckert C."/>
        </authorList>
    </citation>
    <scope>NUCLEOTIDE SEQUENCE</scope>
    <source>
        <strain evidence="2">JCM 12580</strain>
    </source>
</reference>
<dbReference type="InterPro" id="IPR046028">
    <property type="entry name" value="DUF5986"/>
</dbReference>
<dbReference type="Proteomes" id="UP000658382">
    <property type="component" value="Unassembled WGS sequence"/>
</dbReference>
<dbReference type="AlphaFoldDB" id="A0A917UZ12"/>
<name>A0A917UZ12_9BACI</name>
<feature type="compositionally biased region" description="Basic and acidic residues" evidence="1">
    <location>
        <begin position="216"/>
        <end position="240"/>
    </location>
</feature>
<sequence>MNQYDIDYQRHIAKGFVEIISNGLESFSDYKQTVAENPTTNHLGHKRMDEINKYMDRYLINLQEEGFLHHVITAGRSPYQVLMIFDTKKKNLILLKRVESIDSLPRNMFKSPGDDVSEYIQEYAQVNRRLSYQLEFEFDKQNDLNTFNHTQLEQGFEYNTLAFITFVIDKEENLTDIAIGVPAYDMNSWIHQNKWSQFIVPGFEEPHADPNIANDDTSKSGEQKYRDIIKRKNQEKQEGR</sequence>
<evidence type="ECO:0000313" key="2">
    <source>
        <dbReference type="EMBL" id="GGJ98915.1"/>
    </source>
</evidence>
<accession>A0A917UZ12</accession>
<reference evidence="2" key="2">
    <citation type="submission" date="2020-09" db="EMBL/GenBank/DDBJ databases">
        <authorList>
            <person name="Sun Q."/>
            <person name="Ohkuma M."/>
        </authorList>
    </citation>
    <scope>NUCLEOTIDE SEQUENCE</scope>
    <source>
        <strain evidence="2">JCM 12580</strain>
    </source>
</reference>
<organism evidence="2 3">
    <name type="scientific">Lentibacillus kapialis</name>
    <dbReference type="NCBI Taxonomy" id="340214"/>
    <lineage>
        <taxon>Bacteria</taxon>
        <taxon>Bacillati</taxon>
        <taxon>Bacillota</taxon>
        <taxon>Bacilli</taxon>
        <taxon>Bacillales</taxon>
        <taxon>Bacillaceae</taxon>
        <taxon>Lentibacillus</taxon>
    </lineage>
</organism>
<proteinExistence type="predicted"/>
<comment type="caution">
    <text evidence="2">The sequence shown here is derived from an EMBL/GenBank/DDBJ whole genome shotgun (WGS) entry which is preliminary data.</text>
</comment>
<dbReference type="Pfam" id="PF19448">
    <property type="entry name" value="DUF5986"/>
    <property type="match status" value="1"/>
</dbReference>
<feature type="region of interest" description="Disordered" evidence="1">
    <location>
        <begin position="206"/>
        <end position="240"/>
    </location>
</feature>
<dbReference type="EMBL" id="BMNQ01000030">
    <property type="protein sequence ID" value="GGJ98915.1"/>
    <property type="molecule type" value="Genomic_DNA"/>
</dbReference>
<gene>
    <name evidence="2" type="ORF">GCM10007063_21500</name>
</gene>